<dbReference type="GO" id="GO:0036376">
    <property type="term" value="P:sodium ion export across plasma membrane"/>
    <property type="evidence" value="ECO:0007669"/>
    <property type="project" value="TreeGrafter"/>
</dbReference>
<evidence type="ECO:0000256" key="4">
    <source>
        <dbReference type="ARBA" id="ARBA00022692"/>
    </source>
</evidence>
<dbReference type="Pfam" id="PF00690">
    <property type="entry name" value="Cation_ATPase_N"/>
    <property type="match status" value="1"/>
</dbReference>
<organism evidence="13 14">
    <name type="scientific">Pseudodesulfovibrio alkaliphilus</name>
    <dbReference type="NCBI Taxonomy" id="2661613"/>
    <lineage>
        <taxon>Bacteria</taxon>
        <taxon>Pseudomonadati</taxon>
        <taxon>Thermodesulfobacteriota</taxon>
        <taxon>Desulfovibrionia</taxon>
        <taxon>Desulfovibrionales</taxon>
        <taxon>Desulfovibrionaceae</taxon>
    </lineage>
</organism>
<dbReference type="GO" id="GO:0006883">
    <property type="term" value="P:intracellular sodium ion homeostasis"/>
    <property type="evidence" value="ECO:0007669"/>
    <property type="project" value="TreeGrafter"/>
</dbReference>
<keyword evidence="6" id="KW-0067">ATP-binding</keyword>
<dbReference type="InterPro" id="IPR023298">
    <property type="entry name" value="ATPase_P-typ_TM_dom_sf"/>
</dbReference>
<comment type="similarity">
    <text evidence="2">Belongs to the cation transport ATPase (P-type) (TC 3.A.3) family. Type IIA subfamily.</text>
</comment>
<dbReference type="PANTHER" id="PTHR43294:SF20">
    <property type="entry name" value="P-TYPE ATPASE"/>
    <property type="match status" value="1"/>
</dbReference>
<feature type="transmembrane region" description="Helical" evidence="11">
    <location>
        <begin position="248"/>
        <end position="268"/>
    </location>
</feature>
<keyword evidence="14" id="KW-1185">Reference proteome</keyword>
<dbReference type="Gene3D" id="1.20.1110.10">
    <property type="entry name" value="Calcium-transporting ATPase, transmembrane domain"/>
    <property type="match status" value="1"/>
</dbReference>
<dbReference type="Gene3D" id="3.40.50.1000">
    <property type="entry name" value="HAD superfamily/HAD-like"/>
    <property type="match status" value="1"/>
</dbReference>
<evidence type="ECO:0000256" key="8">
    <source>
        <dbReference type="ARBA" id="ARBA00022967"/>
    </source>
</evidence>
<dbReference type="NCBIfam" id="TIGR01494">
    <property type="entry name" value="ATPase_P-type"/>
    <property type="match status" value="3"/>
</dbReference>
<evidence type="ECO:0000256" key="2">
    <source>
        <dbReference type="ARBA" id="ARBA00005675"/>
    </source>
</evidence>
<feature type="transmembrane region" description="Helical" evidence="11">
    <location>
        <begin position="831"/>
        <end position="856"/>
    </location>
</feature>
<feature type="transmembrane region" description="Helical" evidence="11">
    <location>
        <begin position="85"/>
        <end position="101"/>
    </location>
</feature>
<evidence type="ECO:0000313" key="14">
    <source>
        <dbReference type="Proteomes" id="UP000461162"/>
    </source>
</evidence>
<dbReference type="InterPro" id="IPR023214">
    <property type="entry name" value="HAD_sf"/>
</dbReference>
<dbReference type="Gene3D" id="3.40.1110.10">
    <property type="entry name" value="Calcium-transporting ATPase, cytoplasmic domain N"/>
    <property type="match status" value="1"/>
</dbReference>
<evidence type="ECO:0000256" key="7">
    <source>
        <dbReference type="ARBA" id="ARBA00022842"/>
    </source>
</evidence>
<dbReference type="InterPro" id="IPR008250">
    <property type="entry name" value="ATPase_P-typ_transduc_dom_A_sf"/>
</dbReference>
<dbReference type="GO" id="GO:1902600">
    <property type="term" value="P:proton transmembrane transport"/>
    <property type="evidence" value="ECO:0007669"/>
    <property type="project" value="TreeGrafter"/>
</dbReference>
<dbReference type="InterPro" id="IPR023299">
    <property type="entry name" value="ATPase_P-typ_cyto_dom_N"/>
</dbReference>
<dbReference type="AlphaFoldDB" id="A0A7K1KPT3"/>
<dbReference type="GO" id="GO:0030007">
    <property type="term" value="P:intracellular potassium ion homeostasis"/>
    <property type="evidence" value="ECO:0007669"/>
    <property type="project" value="TreeGrafter"/>
</dbReference>
<dbReference type="InterPro" id="IPR018303">
    <property type="entry name" value="ATPase_P-typ_P_site"/>
</dbReference>
<dbReference type="GO" id="GO:0005391">
    <property type="term" value="F:P-type sodium:potassium-exchanging transporter activity"/>
    <property type="evidence" value="ECO:0007669"/>
    <property type="project" value="TreeGrafter"/>
</dbReference>
<feature type="transmembrane region" description="Helical" evidence="11">
    <location>
        <begin position="697"/>
        <end position="718"/>
    </location>
</feature>
<evidence type="ECO:0000256" key="5">
    <source>
        <dbReference type="ARBA" id="ARBA00022741"/>
    </source>
</evidence>
<dbReference type="Pfam" id="PF00689">
    <property type="entry name" value="Cation_ATPase_C"/>
    <property type="match status" value="1"/>
</dbReference>
<feature type="transmembrane region" description="Helical" evidence="11">
    <location>
        <begin position="724"/>
        <end position="746"/>
    </location>
</feature>
<dbReference type="InterPro" id="IPR004014">
    <property type="entry name" value="ATPase_P-typ_cation-transptr_N"/>
</dbReference>
<dbReference type="Gene3D" id="2.70.150.10">
    <property type="entry name" value="Calcium-transporting ATPase, cytoplasmic transduction domain A"/>
    <property type="match status" value="1"/>
</dbReference>
<keyword evidence="7" id="KW-0460">Magnesium</keyword>
<name>A0A7K1KPT3_9BACT</name>
<feature type="transmembrane region" description="Helical" evidence="11">
    <location>
        <begin position="801"/>
        <end position="819"/>
    </location>
</feature>
<dbReference type="PRINTS" id="PR00119">
    <property type="entry name" value="CATATPASE"/>
</dbReference>
<dbReference type="RefSeq" id="WP_155934700.1">
    <property type="nucleotide sequence ID" value="NZ_WODC01000006.1"/>
</dbReference>
<feature type="transmembrane region" description="Helical" evidence="11">
    <location>
        <begin position="274"/>
        <end position="299"/>
    </location>
</feature>
<keyword evidence="10 11" id="KW-0472">Membrane</keyword>
<dbReference type="SUPFAM" id="SSF81653">
    <property type="entry name" value="Calcium ATPase, transduction domain A"/>
    <property type="match status" value="1"/>
</dbReference>
<reference evidence="13 14" key="1">
    <citation type="submission" date="2019-11" db="EMBL/GenBank/DDBJ databases">
        <title>Pseudodesulfovibrio alkaliphilus, sp. nov., an alkaliphilic sulfate-reducing bacteria from mud volcano of Taman peninsula, Russia.</title>
        <authorList>
            <person name="Frolova A."/>
            <person name="Merkel A.Y."/>
            <person name="Slobodkin A.I."/>
        </authorList>
    </citation>
    <scope>NUCLEOTIDE SEQUENCE [LARGE SCALE GENOMIC DNA]</scope>
    <source>
        <strain evidence="13 14">F-1</strain>
    </source>
</reference>
<keyword evidence="8" id="KW-1278">Translocase</keyword>
<dbReference type="Proteomes" id="UP000461162">
    <property type="component" value="Unassembled WGS sequence"/>
</dbReference>
<dbReference type="EMBL" id="WODC01000006">
    <property type="protein sequence ID" value="MUM78087.1"/>
    <property type="molecule type" value="Genomic_DNA"/>
</dbReference>
<dbReference type="SFLD" id="SFLDF00027">
    <property type="entry name" value="p-type_atpase"/>
    <property type="match status" value="1"/>
</dbReference>
<evidence type="ECO:0000256" key="3">
    <source>
        <dbReference type="ARBA" id="ARBA00022553"/>
    </source>
</evidence>
<comment type="caution">
    <text evidence="13">The sequence shown here is derived from an EMBL/GenBank/DDBJ whole genome shotgun (WGS) entry which is preliminary data.</text>
</comment>
<evidence type="ECO:0000256" key="6">
    <source>
        <dbReference type="ARBA" id="ARBA00022840"/>
    </source>
</evidence>
<evidence type="ECO:0000256" key="1">
    <source>
        <dbReference type="ARBA" id="ARBA00004127"/>
    </source>
</evidence>
<comment type="subcellular location">
    <subcellularLocation>
        <location evidence="1">Endomembrane system</location>
        <topology evidence="1">Multi-pass membrane protein</topology>
    </subcellularLocation>
</comment>
<accession>A0A7K1KPT3</accession>
<feature type="transmembrane region" description="Helical" evidence="11">
    <location>
        <begin position="57"/>
        <end position="79"/>
    </location>
</feature>
<dbReference type="InterPro" id="IPR044492">
    <property type="entry name" value="P_typ_ATPase_HD_dom"/>
</dbReference>
<feature type="transmembrane region" description="Helical" evidence="11">
    <location>
        <begin position="770"/>
        <end position="789"/>
    </location>
</feature>
<dbReference type="FunFam" id="3.40.50.1000:FF:000028">
    <property type="entry name" value="Calcium-transporting P-type ATPase, putative"/>
    <property type="match status" value="1"/>
</dbReference>
<dbReference type="SUPFAM" id="SSF81660">
    <property type="entry name" value="Metal cation-transporting ATPase, ATP-binding domain N"/>
    <property type="match status" value="1"/>
</dbReference>
<dbReference type="InterPro" id="IPR001757">
    <property type="entry name" value="P_typ_ATPase"/>
</dbReference>
<dbReference type="GO" id="GO:0005886">
    <property type="term" value="C:plasma membrane"/>
    <property type="evidence" value="ECO:0007669"/>
    <property type="project" value="TreeGrafter"/>
</dbReference>
<dbReference type="SFLD" id="SFLDG00002">
    <property type="entry name" value="C1.7:_P-type_atpase_like"/>
    <property type="match status" value="1"/>
</dbReference>
<evidence type="ECO:0000256" key="11">
    <source>
        <dbReference type="SAM" id="Phobius"/>
    </source>
</evidence>
<dbReference type="SUPFAM" id="SSF56784">
    <property type="entry name" value="HAD-like"/>
    <property type="match status" value="1"/>
</dbReference>
<keyword evidence="4 11" id="KW-0812">Transmembrane</keyword>
<evidence type="ECO:0000256" key="10">
    <source>
        <dbReference type="ARBA" id="ARBA00023136"/>
    </source>
</evidence>
<proteinExistence type="inferred from homology"/>
<dbReference type="FunFam" id="2.70.150.10:FF:000160">
    <property type="entry name" value="Sarcoplasmic/endoplasmic reticulum calcium ATPase 1"/>
    <property type="match status" value="1"/>
</dbReference>
<dbReference type="GO" id="GO:1990573">
    <property type="term" value="P:potassium ion import across plasma membrane"/>
    <property type="evidence" value="ECO:0007669"/>
    <property type="project" value="TreeGrafter"/>
</dbReference>
<dbReference type="CDD" id="cd02080">
    <property type="entry name" value="P-type_ATPase_cation"/>
    <property type="match status" value="1"/>
</dbReference>
<dbReference type="PRINTS" id="PR00120">
    <property type="entry name" value="HATPASE"/>
</dbReference>
<dbReference type="PANTHER" id="PTHR43294">
    <property type="entry name" value="SODIUM/POTASSIUM-TRANSPORTING ATPASE SUBUNIT ALPHA"/>
    <property type="match status" value="1"/>
</dbReference>
<feature type="domain" description="Cation-transporting P-type ATPase N-terminal" evidence="12">
    <location>
        <begin position="7"/>
        <end position="81"/>
    </location>
</feature>
<gene>
    <name evidence="13" type="ORF">GKC30_10610</name>
</gene>
<evidence type="ECO:0000313" key="13">
    <source>
        <dbReference type="EMBL" id="MUM78087.1"/>
    </source>
</evidence>
<dbReference type="Pfam" id="PF13246">
    <property type="entry name" value="Cation_ATPase"/>
    <property type="match status" value="1"/>
</dbReference>
<keyword evidence="3" id="KW-0597">Phosphoprotein</keyword>
<dbReference type="PROSITE" id="PS00154">
    <property type="entry name" value="ATPASE_E1_E2"/>
    <property type="match status" value="1"/>
</dbReference>
<protein>
    <submittedName>
        <fullName evidence="13">HAD-IC family P-type ATPase</fullName>
    </submittedName>
</protein>
<keyword evidence="5" id="KW-0547">Nucleotide-binding</keyword>
<dbReference type="GO" id="GO:0005524">
    <property type="term" value="F:ATP binding"/>
    <property type="evidence" value="ECO:0007669"/>
    <property type="project" value="UniProtKB-KW"/>
</dbReference>
<dbReference type="InterPro" id="IPR006068">
    <property type="entry name" value="ATPase_P-typ_cation-transptr_C"/>
</dbReference>
<dbReference type="InterPro" id="IPR059000">
    <property type="entry name" value="ATPase_P-type_domA"/>
</dbReference>
<dbReference type="Pfam" id="PF08282">
    <property type="entry name" value="Hydrolase_3"/>
    <property type="match status" value="1"/>
</dbReference>
<sequence length="898" mass="96828">MVTFDKHWHHLEGDEVAALLSVDPKAGLDQFETEQRSKRYGENVITGKRVKTPFERFMLQFHQPLVYILVVAGLVTAILGEWVDSSVIMAVVLVNALVGYFQEAKALKALQSLSASMRVEALVLRAGEQVRLPASALVPGDVVLLRSGDKVPADMRVFSERELRIDESTLTGESVPVEKNAAPSPKDAVLADRHCMAYAGTLVSYGQGRGVVVGTGNYTEIGRISGLIDSADELETPLTRKIAKFSHMLLIAILILAAVTMVLGLIRSEPLEEMFMAAVALAVGAIPEGLPAAVTIILAMGVSRMAGRKAVIRKLPAVETLGGTTVICSDKTGTLTENQMTVQSVYSGGTLFDVSGIGYGSEGEVTAREGVDARESQALAECLRAGLLCNDARIRSRDGQLYVEGDPTEGALVVAAAKLGMTLETEAPQRPRIDELPFESEWRYMATLHETGDGAVVYMKGAVEKILECCSGAMMADGSNGPLDADGIIEVQRTLAAQGLRVLALARNILPGKERLKREKACMGMEFLGLQGMIDPPREEAVKAVAACQKAGVKVKMITGDHALTAEAIGKMLGLRGTSCTLGEDCPILTGSDIAELSDKQLIERVADVPVFARVSPEQKLRLVMALQARGEVCAMTGDGVNDAPALKQADIGIAMGINGTEVAKEASDMILTDDNFATITAAVEEGRGVYANLIKFIAWTLPTNAGEGLVILTAILFQTALPILPVQILWINMTTAVCLGMTLAFEPKEPGIMDRPPHKPDRPILDRVVLRRIGMVSLMLLLFAFGLFKWELLSGASPEKARTIAVNVFVVIEAFYLFNARSFRRSPFELGLGTNLWVVGGFALMMVLQLLFTYLPFMNNLFSTAPIGLFDWVKIALCGMVVFLIVEYDKRRVGSDV</sequence>
<dbReference type="FunFam" id="3.40.50.1000:FF:000001">
    <property type="entry name" value="Phospholipid-transporting ATPase IC"/>
    <property type="match status" value="1"/>
</dbReference>
<evidence type="ECO:0000256" key="9">
    <source>
        <dbReference type="ARBA" id="ARBA00022989"/>
    </source>
</evidence>
<keyword evidence="9 11" id="KW-1133">Transmembrane helix</keyword>
<dbReference type="InterPro" id="IPR050510">
    <property type="entry name" value="Cation_transp_ATPase_P-type"/>
</dbReference>
<dbReference type="SMART" id="SM00831">
    <property type="entry name" value="Cation_ATPase_N"/>
    <property type="match status" value="1"/>
</dbReference>
<dbReference type="GO" id="GO:0016887">
    <property type="term" value="F:ATP hydrolysis activity"/>
    <property type="evidence" value="ECO:0007669"/>
    <property type="project" value="InterPro"/>
</dbReference>
<dbReference type="GO" id="GO:0012505">
    <property type="term" value="C:endomembrane system"/>
    <property type="evidence" value="ECO:0007669"/>
    <property type="project" value="UniProtKB-SubCell"/>
</dbReference>
<evidence type="ECO:0000259" key="12">
    <source>
        <dbReference type="SMART" id="SM00831"/>
    </source>
</evidence>
<feature type="transmembrane region" description="Helical" evidence="11">
    <location>
        <begin position="868"/>
        <end position="887"/>
    </location>
</feature>
<dbReference type="Pfam" id="PF00122">
    <property type="entry name" value="E1-E2_ATPase"/>
    <property type="match status" value="1"/>
</dbReference>
<dbReference type="InterPro" id="IPR036412">
    <property type="entry name" value="HAD-like_sf"/>
</dbReference>
<dbReference type="SUPFAM" id="SSF81665">
    <property type="entry name" value="Calcium ATPase, transmembrane domain M"/>
    <property type="match status" value="1"/>
</dbReference>
<dbReference type="SFLD" id="SFLDS00003">
    <property type="entry name" value="Haloacid_Dehalogenase"/>
    <property type="match status" value="1"/>
</dbReference>